<feature type="region of interest" description="Disordered" evidence="2">
    <location>
        <begin position="129"/>
        <end position="150"/>
    </location>
</feature>
<sequence>MSDTTSFSDGSPADLSARETAGLVASGQLSAEAVSAAFADRIAAREQDVQAFAHFDRERALAEARANRGGPLAGVTFGVKDVIDTADMPTGYGSAAYEGSRPPWDAPIVALTRQFGGVVMGKTVSTEFAMSSPGKTRNPHNTAHTPGGSSSGSCAAVAAGMVHAAFGTQTSGSVVRPAAYCGVVGYKPSFGTLNRTAAKALSDSLDTIGVITRDVRDAAFVTAALAEQPALAQGRVPGAPTVGLFRTSRWHQAEPATRAALERAVAAIRAAGGVVRDIAVPDDFDRLYALHDAVMGWETPRTLSFERWILGERISPITRAFIETLAQATRADYDAALARLKDRDAIVEPLLAGCDVLITPAAPGEAPAGMPTGDPVFNKVWTLLHTPALTVPAGLGPNGLPVGVQVVGRIGDDAGTLAVAAFLEDALKALQP</sequence>
<dbReference type="EC" id="3.5.1.4" evidence="4"/>
<evidence type="ECO:0000313" key="4">
    <source>
        <dbReference type="EMBL" id="MBB3772584.1"/>
    </source>
</evidence>
<dbReference type="Pfam" id="PF01425">
    <property type="entry name" value="Amidase"/>
    <property type="match status" value="1"/>
</dbReference>
<dbReference type="GO" id="GO:0004040">
    <property type="term" value="F:amidase activity"/>
    <property type="evidence" value="ECO:0007669"/>
    <property type="project" value="UniProtKB-EC"/>
</dbReference>
<dbReference type="AlphaFoldDB" id="A0A839ZCW9"/>
<evidence type="ECO:0000259" key="3">
    <source>
        <dbReference type="Pfam" id="PF01425"/>
    </source>
</evidence>
<dbReference type="InterPro" id="IPR000120">
    <property type="entry name" value="Amidase"/>
</dbReference>
<dbReference type="PANTHER" id="PTHR11895">
    <property type="entry name" value="TRANSAMIDASE"/>
    <property type="match status" value="1"/>
</dbReference>
<keyword evidence="5" id="KW-1185">Reference proteome</keyword>
<dbReference type="SUPFAM" id="SSF75304">
    <property type="entry name" value="Amidase signature (AS) enzymes"/>
    <property type="match status" value="1"/>
</dbReference>
<feature type="compositionally biased region" description="Polar residues" evidence="2">
    <location>
        <begin position="129"/>
        <end position="144"/>
    </location>
</feature>
<evidence type="ECO:0000256" key="1">
    <source>
        <dbReference type="ARBA" id="ARBA00009199"/>
    </source>
</evidence>
<dbReference type="Gene3D" id="3.90.1300.10">
    <property type="entry name" value="Amidase signature (AS) domain"/>
    <property type="match status" value="1"/>
</dbReference>
<comment type="similarity">
    <text evidence="1">Belongs to the amidase family.</text>
</comment>
<protein>
    <submittedName>
        <fullName evidence="4">Amidase</fullName>
        <ecNumber evidence="4">3.5.1.4</ecNumber>
    </submittedName>
</protein>
<comment type="caution">
    <text evidence="4">The sequence shown here is derived from an EMBL/GenBank/DDBJ whole genome shotgun (WGS) entry which is preliminary data.</text>
</comment>
<dbReference type="RefSeq" id="WP_183190751.1">
    <property type="nucleotide sequence ID" value="NZ_JACICD010000006.1"/>
</dbReference>
<evidence type="ECO:0000313" key="5">
    <source>
        <dbReference type="Proteomes" id="UP000533469"/>
    </source>
</evidence>
<evidence type="ECO:0000256" key="2">
    <source>
        <dbReference type="SAM" id="MobiDB-lite"/>
    </source>
</evidence>
<feature type="domain" description="Amidase" evidence="3">
    <location>
        <begin position="36"/>
        <end position="417"/>
    </location>
</feature>
<accession>A0A839ZCW9</accession>
<dbReference type="EMBL" id="JACICD010000006">
    <property type="protein sequence ID" value="MBB3772584.1"/>
    <property type="molecule type" value="Genomic_DNA"/>
</dbReference>
<proteinExistence type="inferred from homology"/>
<dbReference type="InterPro" id="IPR036928">
    <property type="entry name" value="AS_sf"/>
</dbReference>
<name>A0A839ZCW9_9HYPH</name>
<dbReference type="Proteomes" id="UP000533469">
    <property type="component" value="Unassembled WGS sequence"/>
</dbReference>
<organism evidence="4 5">
    <name type="scientific">Ancylobacter tetraedralis</name>
    <dbReference type="NCBI Taxonomy" id="217068"/>
    <lineage>
        <taxon>Bacteria</taxon>
        <taxon>Pseudomonadati</taxon>
        <taxon>Pseudomonadota</taxon>
        <taxon>Alphaproteobacteria</taxon>
        <taxon>Hyphomicrobiales</taxon>
        <taxon>Xanthobacteraceae</taxon>
        <taxon>Ancylobacter</taxon>
    </lineage>
</organism>
<reference evidence="4 5" key="1">
    <citation type="submission" date="2020-08" db="EMBL/GenBank/DDBJ databases">
        <title>Genomic Encyclopedia of Type Strains, Phase IV (KMG-IV): sequencing the most valuable type-strain genomes for metagenomic binning, comparative biology and taxonomic classification.</title>
        <authorList>
            <person name="Goeker M."/>
        </authorList>
    </citation>
    <scope>NUCLEOTIDE SEQUENCE [LARGE SCALE GENOMIC DNA]</scope>
    <source>
        <strain evidence="4 5">DSM 5895</strain>
    </source>
</reference>
<dbReference type="PANTHER" id="PTHR11895:SF151">
    <property type="entry name" value="GLUTAMYL-TRNA(GLN) AMIDOTRANSFERASE SUBUNIT A"/>
    <property type="match status" value="1"/>
</dbReference>
<keyword evidence="4" id="KW-0378">Hydrolase</keyword>
<dbReference type="InterPro" id="IPR023631">
    <property type="entry name" value="Amidase_dom"/>
</dbReference>
<gene>
    <name evidence="4" type="ORF">FHS55_003205</name>
</gene>